<accession>A0A7X9XCZ9</accession>
<protein>
    <submittedName>
        <fullName evidence="4">Helix-turn-helix transcriptional regulator</fullName>
    </submittedName>
</protein>
<dbReference type="SMART" id="SM00342">
    <property type="entry name" value="HTH_ARAC"/>
    <property type="match status" value="1"/>
</dbReference>
<evidence type="ECO:0000256" key="2">
    <source>
        <dbReference type="ARBA" id="ARBA00023163"/>
    </source>
</evidence>
<evidence type="ECO:0000313" key="4">
    <source>
        <dbReference type="EMBL" id="NME72268.1"/>
    </source>
</evidence>
<reference evidence="4 5" key="1">
    <citation type="submission" date="2020-04" db="EMBL/GenBank/DDBJ databases">
        <title>Flammeovirga sp. SR4, a novel species isolated from seawater.</title>
        <authorList>
            <person name="Wang X."/>
        </authorList>
    </citation>
    <scope>NUCLEOTIDE SEQUENCE [LARGE SCALE GENOMIC DNA]</scope>
    <source>
        <strain evidence="4 5">ATCC 23126</strain>
    </source>
</reference>
<evidence type="ECO:0000313" key="5">
    <source>
        <dbReference type="Proteomes" id="UP000576082"/>
    </source>
</evidence>
<comment type="caution">
    <text evidence="4">The sequence shown here is derived from an EMBL/GenBank/DDBJ whole genome shotgun (WGS) entry which is preliminary data.</text>
</comment>
<dbReference type="GO" id="GO:0003700">
    <property type="term" value="F:DNA-binding transcription factor activity"/>
    <property type="evidence" value="ECO:0007669"/>
    <property type="project" value="InterPro"/>
</dbReference>
<dbReference type="PANTHER" id="PTHR47893:SF1">
    <property type="entry name" value="REGULATORY PROTEIN PCHR"/>
    <property type="match status" value="1"/>
</dbReference>
<dbReference type="InterPro" id="IPR018060">
    <property type="entry name" value="HTH_AraC"/>
</dbReference>
<dbReference type="InterPro" id="IPR053142">
    <property type="entry name" value="PchR_regulatory_protein"/>
</dbReference>
<proteinExistence type="predicted"/>
<dbReference type="Pfam" id="PF12833">
    <property type="entry name" value="HTH_18"/>
    <property type="match status" value="1"/>
</dbReference>
<gene>
    <name evidence="4" type="ORF">HHU12_30185</name>
</gene>
<keyword evidence="1" id="KW-0805">Transcription regulation</keyword>
<dbReference type="Proteomes" id="UP000576082">
    <property type="component" value="Unassembled WGS sequence"/>
</dbReference>
<dbReference type="EMBL" id="JABANE010000147">
    <property type="protein sequence ID" value="NME72268.1"/>
    <property type="molecule type" value="Genomic_DNA"/>
</dbReference>
<dbReference type="AlphaFoldDB" id="A0A7X9XCZ9"/>
<dbReference type="PROSITE" id="PS01124">
    <property type="entry name" value="HTH_ARAC_FAMILY_2"/>
    <property type="match status" value="1"/>
</dbReference>
<keyword evidence="2" id="KW-0804">Transcription</keyword>
<keyword evidence="5" id="KW-1185">Reference proteome</keyword>
<dbReference type="GO" id="GO:0043565">
    <property type="term" value="F:sequence-specific DNA binding"/>
    <property type="evidence" value="ECO:0007669"/>
    <property type="project" value="InterPro"/>
</dbReference>
<name>A0A7X9XCZ9_9BACT</name>
<dbReference type="SUPFAM" id="SSF46689">
    <property type="entry name" value="Homeodomain-like"/>
    <property type="match status" value="1"/>
</dbReference>
<dbReference type="RefSeq" id="WP_169660461.1">
    <property type="nucleotide sequence ID" value="NZ_JABANE010000147.1"/>
</dbReference>
<dbReference type="InterPro" id="IPR009057">
    <property type="entry name" value="Homeodomain-like_sf"/>
</dbReference>
<sequence>MEELHIYSNNFKQIFEDLSSIEGYGQDKNQIKIKNEGGSIEAKGYQINDELEITYFEGFLSKPLKLIRKQQKENAYVVVFFLTPFSLTKEISDNAFTIQPKKYWSNLKRDEVFYFDANIPVRFVTIKHSTSFLEKYNINNHSFISQLIETQEPFIIYETISLQSSKVLEEIMNCDFHNELDLLKLDYLTYQLLYIFASKVIHRFGIQTLPQTYSEIDLERVFKVKEFIEENCSEMTISPKEIAEQANCSYSKIRKLYKEITGDTLLEAINNSKLTKAHQWLKSEKYNVTECTYNLGFSSITHFGKIFKKKYGYLPSELYNKGSFE</sequence>
<feature type="domain" description="HTH araC/xylS-type" evidence="3">
    <location>
        <begin position="222"/>
        <end position="321"/>
    </location>
</feature>
<dbReference type="PANTHER" id="PTHR47893">
    <property type="entry name" value="REGULATORY PROTEIN PCHR"/>
    <property type="match status" value="1"/>
</dbReference>
<evidence type="ECO:0000256" key="1">
    <source>
        <dbReference type="ARBA" id="ARBA00023015"/>
    </source>
</evidence>
<dbReference type="Gene3D" id="1.10.10.60">
    <property type="entry name" value="Homeodomain-like"/>
    <property type="match status" value="2"/>
</dbReference>
<evidence type="ECO:0000259" key="3">
    <source>
        <dbReference type="PROSITE" id="PS01124"/>
    </source>
</evidence>
<organism evidence="4 5">
    <name type="scientific">Flammeovirga aprica JL-4</name>
    <dbReference type="NCBI Taxonomy" id="694437"/>
    <lineage>
        <taxon>Bacteria</taxon>
        <taxon>Pseudomonadati</taxon>
        <taxon>Bacteroidota</taxon>
        <taxon>Cytophagia</taxon>
        <taxon>Cytophagales</taxon>
        <taxon>Flammeovirgaceae</taxon>
        <taxon>Flammeovirga</taxon>
    </lineage>
</organism>